<accession>A0A2S9QJ54</accession>
<dbReference type="InterPro" id="IPR009273">
    <property type="entry name" value="DUF930"/>
</dbReference>
<dbReference type="Proteomes" id="UP000237682">
    <property type="component" value="Unassembled WGS sequence"/>
</dbReference>
<sequence length="328" mass="35372">MHPHAALPAGRIFRSGRPARLIPPIFHSTSFGMRNDQPDQRLWRWSLLAALLLNLLVAALILPRSLVSPLKEEQAITVDLVQSIEPPPKPKAEAPPPTKPAPPPADGAAKPLSPKAADEQQGTQPIVKPVFLFGDKDRGPRKAWDGNSSETGSARPPARPDPAQAPVPTTPPVTTAATEQGPPDASTKTAAAPAQTQSQFQTQVQPGSKLHEAKTLFSQETSNDINAMIAMGNMSRGERAGQLCITELHEQLLHASPPYIPDMLPRERLEQGSVLEDAKAAFSSNSQWYDLSYRCEVDAQATKVTAFAFQVGSPVPRSDWKSRGLPSP</sequence>
<name>A0A2S9QJ54_9HYPH</name>
<feature type="region of interest" description="Disordered" evidence="1">
    <location>
        <begin position="81"/>
        <end position="209"/>
    </location>
</feature>
<evidence type="ECO:0000313" key="3">
    <source>
        <dbReference type="EMBL" id="PRH89385.1"/>
    </source>
</evidence>
<dbReference type="Pfam" id="PF06059">
    <property type="entry name" value="DUF930"/>
    <property type="match status" value="1"/>
</dbReference>
<dbReference type="AlphaFoldDB" id="A0A2S9QJ54"/>
<organism evidence="3 4">
    <name type="scientific">Labrys okinawensis</name>
    <dbReference type="NCBI Taxonomy" id="346911"/>
    <lineage>
        <taxon>Bacteria</taxon>
        <taxon>Pseudomonadati</taxon>
        <taxon>Pseudomonadota</taxon>
        <taxon>Alphaproteobacteria</taxon>
        <taxon>Hyphomicrobiales</taxon>
        <taxon>Xanthobacteraceae</taxon>
        <taxon>Labrys</taxon>
    </lineage>
</organism>
<feature type="compositionally biased region" description="Pro residues" evidence="1">
    <location>
        <begin position="157"/>
        <end position="171"/>
    </location>
</feature>
<feature type="transmembrane region" description="Helical" evidence="2">
    <location>
        <begin position="42"/>
        <end position="62"/>
    </location>
</feature>
<keyword evidence="2" id="KW-0812">Transmembrane</keyword>
<feature type="compositionally biased region" description="Basic and acidic residues" evidence="1">
    <location>
        <begin position="134"/>
        <end position="144"/>
    </location>
</feature>
<dbReference type="EMBL" id="PUEJ01000001">
    <property type="protein sequence ID" value="PRH89385.1"/>
    <property type="molecule type" value="Genomic_DNA"/>
</dbReference>
<feature type="compositionally biased region" description="Low complexity" evidence="1">
    <location>
        <begin position="172"/>
        <end position="206"/>
    </location>
</feature>
<gene>
    <name evidence="3" type="ORF">C5L14_02020</name>
</gene>
<keyword evidence="2" id="KW-1133">Transmembrane helix</keyword>
<evidence type="ECO:0000256" key="1">
    <source>
        <dbReference type="SAM" id="MobiDB-lite"/>
    </source>
</evidence>
<protein>
    <recommendedName>
        <fullName evidence="5">DUF930 domain-containing protein</fullName>
    </recommendedName>
</protein>
<feature type="compositionally biased region" description="Pro residues" evidence="1">
    <location>
        <begin position="85"/>
        <end position="105"/>
    </location>
</feature>
<proteinExistence type="predicted"/>
<reference evidence="3 4" key="1">
    <citation type="submission" date="2018-02" db="EMBL/GenBank/DDBJ databases">
        <title>Whole genome sequencing of endophytic bacterium.</title>
        <authorList>
            <person name="Eedara R."/>
            <person name="Podile A.R."/>
        </authorList>
    </citation>
    <scope>NUCLEOTIDE SEQUENCE [LARGE SCALE GENOMIC DNA]</scope>
    <source>
        <strain evidence="3 4">RP1T</strain>
    </source>
</reference>
<dbReference type="OrthoDB" id="9804158at2"/>
<evidence type="ECO:0000256" key="2">
    <source>
        <dbReference type="SAM" id="Phobius"/>
    </source>
</evidence>
<keyword evidence="2" id="KW-0472">Membrane</keyword>
<comment type="caution">
    <text evidence="3">The sequence shown here is derived from an EMBL/GenBank/DDBJ whole genome shotgun (WGS) entry which is preliminary data.</text>
</comment>
<keyword evidence="4" id="KW-1185">Reference proteome</keyword>
<evidence type="ECO:0000313" key="4">
    <source>
        <dbReference type="Proteomes" id="UP000237682"/>
    </source>
</evidence>
<evidence type="ECO:0008006" key="5">
    <source>
        <dbReference type="Google" id="ProtNLM"/>
    </source>
</evidence>